<dbReference type="Pfam" id="PF02541">
    <property type="entry name" value="Ppx-GppA"/>
    <property type="match status" value="1"/>
</dbReference>
<evidence type="ECO:0000313" key="3">
    <source>
        <dbReference type="Proteomes" id="UP001500390"/>
    </source>
</evidence>
<dbReference type="InterPro" id="IPR003695">
    <property type="entry name" value="Ppx_GppA_N"/>
</dbReference>
<accession>A0ABP8JM13</accession>
<dbReference type="Gene3D" id="3.30.420.150">
    <property type="entry name" value="Exopolyphosphatase. Domain 2"/>
    <property type="match status" value="1"/>
</dbReference>
<feature type="domain" description="Ppx/GppA phosphatase N-terminal" evidence="1">
    <location>
        <begin position="3"/>
        <end position="292"/>
    </location>
</feature>
<name>A0ABP8JM13_9MICO</name>
<dbReference type="Gene3D" id="3.30.420.40">
    <property type="match status" value="1"/>
</dbReference>
<dbReference type="InterPro" id="IPR043129">
    <property type="entry name" value="ATPase_NBD"/>
</dbReference>
<comment type="caution">
    <text evidence="2">The sequence shown here is derived from an EMBL/GenBank/DDBJ whole genome shotgun (WGS) entry which is preliminary data.</text>
</comment>
<dbReference type="EMBL" id="BAABFX010000020">
    <property type="protein sequence ID" value="GAA4392806.1"/>
    <property type="molecule type" value="Genomic_DNA"/>
</dbReference>
<evidence type="ECO:0000313" key="2">
    <source>
        <dbReference type="EMBL" id="GAA4392806.1"/>
    </source>
</evidence>
<dbReference type="PANTHER" id="PTHR30005">
    <property type="entry name" value="EXOPOLYPHOSPHATASE"/>
    <property type="match status" value="1"/>
</dbReference>
<dbReference type="SUPFAM" id="SSF53067">
    <property type="entry name" value="Actin-like ATPase domain"/>
    <property type="match status" value="2"/>
</dbReference>
<dbReference type="InterPro" id="IPR050273">
    <property type="entry name" value="GppA/Ppx_hydrolase"/>
</dbReference>
<keyword evidence="3" id="KW-1185">Reference proteome</keyword>
<proteinExistence type="predicted"/>
<protein>
    <submittedName>
        <fullName evidence="2">Ppx/GppA phosphatase family protein</fullName>
    </submittedName>
</protein>
<dbReference type="PANTHER" id="PTHR30005:SF13">
    <property type="entry name" value="EXOPOLYPHOSPHATASE 2"/>
    <property type="match status" value="1"/>
</dbReference>
<sequence>MLIADVDAGGALVDRVRRMEVVRLGQGIDRTGVIAPDAMERTLAMTREYAALCREHGVTAVRFVATSASRDARNAGEFVAGVRAAFGDLDVVPEVVEGIVEAELSFTGATGDLRAAAVPGPYVVVDLGGGSTELVRGTAHVEAAYSMDIGSVRMTERHLPDDPPTAEQVEAARADVRAALDVAEREVPLDGVGAVVGLAGSITTITAHALGLTGYDPEASHLARIPADVHREACRSLLAMSREQRAGLGFMHPGRVDVIGGGALVWLEVLDRVLARSPESAVVTSEHDILDGVTLSLAST</sequence>
<organism evidence="2 3">
    <name type="scientific">Ornithinibacter aureus</name>
    <dbReference type="NCBI Taxonomy" id="622664"/>
    <lineage>
        <taxon>Bacteria</taxon>
        <taxon>Bacillati</taxon>
        <taxon>Actinomycetota</taxon>
        <taxon>Actinomycetes</taxon>
        <taxon>Micrococcales</taxon>
        <taxon>Intrasporangiaceae</taxon>
        <taxon>Ornithinibacter</taxon>
    </lineage>
</organism>
<reference evidence="3" key="1">
    <citation type="journal article" date="2019" name="Int. J. Syst. Evol. Microbiol.">
        <title>The Global Catalogue of Microorganisms (GCM) 10K type strain sequencing project: providing services to taxonomists for standard genome sequencing and annotation.</title>
        <authorList>
            <consortium name="The Broad Institute Genomics Platform"/>
            <consortium name="The Broad Institute Genome Sequencing Center for Infectious Disease"/>
            <person name="Wu L."/>
            <person name="Ma J."/>
        </authorList>
    </citation>
    <scope>NUCLEOTIDE SEQUENCE [LARGE SCALE GENOMIC DNA]</scope>
    <source>
        <strain evidence="3">JCM 17738</strain>
    </source>
</reference>
<evidence type="ECO:0000259" key="1">
    <source>
        <dbReference type="Pfam" id="PF02541"/>
    </source>
</evidence>
<gene>
    <name evidence="2" type="ORF">GCM10023153_12250</name>
</gene>
<dbReference type="Proteomes" id="UP001500390">
    <property type="component" value="Unassembled WGS sequence"/>
</dbReference>